<dbReference type="SUPFAM" id="SSF89232">
    <property type="entry name" value="Hypothetical protein TM1070"/>
    <property type="match status" value="1"/>
</dbReference>
<dbReference type="PIRSF" id="PIRSF008711">
    <property type="entry name" value="UCP008711"/>
    <property type="match status" value="1"/>
</dbReference>
<feature type="region of interest" description="Disordered" evidence="1">
    <location>
        <begin position="1"/>
        <end position="20"/>
    </location>
</feature>
<proteinExistence type="predicted"/>
<sequence length="146" mass="16014">MHNPLESCGHVPGQISRSQEDDVKAVGSTLWVIAEGYIPSRGIEGDRALESHEAFCLLNTGAEDAHLEIMLFFADRPPVGPYRAVVPAERTLHLRANDLDDPEPVPRDTDYAVKIASDVPVVVQHTRLDSRPENFALLSAMAHPVV</sequence>
<name>A0A0M7B9P9_9RHOB</name>
<dbReference type="Gene3D" id="2.60.290.11">
    <property type="entry name" value="TM1070-like"/>
    <property type="match status" value="1"/>
</dbReference>
<dbReference type="OrthoDB" id="512504at2"/>
<dbReference type="STRING" id="313367.JSE7799_01249"/>
<keyword evidence="3" id="KW-1185">Reference proteome</keyword>
<reference evidence="2" key="1">
    <citation type="submission" date="2015-09" db="EMBL/GenBank/DDBJ databases">
        <authorList>
            <person name="Jackson K.R."/>
            <person name="Lunt B.L."/>
            <person name="Fisher J.N.B."/>
            <person name="Gardner A.V."/>
            <person name="Bailey M.E."/>
            <person name="Deus L.M."/>
            <person name="Earl A.S."/>
            <person name="Gibby P.D."/>
            <person name="Hartmann K.A."/>
            <person name="Liu J.E."/>
            <person name="Manci A.M."/>
            <person name="Nielsen D.A."/>
            <person name="Solomon M.B."/>
            <person name="Breakwell D.P."/>
            <person name="Burnett S.H."/>
            <person name="Grose J.H."/>
        </authorList>
    </citation>
    <scope>NUCLEOTIDE SEQUENCE [LARGE SCALE GENOMIC DNA]</scope>
    <source>
        <strain evidence="2">CECT 7799</strain>
    </source>
</reference>
<evidence type="ECO:0000313" key="2">
    <source>
        <dbReference type="EMBL" id="CUH36905.1"/>
    </source>
</evidence>
<accession>A0A0M7B9P9</accession>
<protein>
    <submittedName>
        <fullName evidence="2">Sensory rhodopsin transducer</fullName>
    </submittedName>
</protein>
<dbReference type="AlphaFoldDB" id="A0A0M7B9P9"/>
<dbReference type="Pfam" id="PF07100">
    <property type="entry name" value="ASRT"/>
    <property type="match status" value="1"/>
</dbReference>
<dbReference type="EMBL" id="CYPR01000072">
    <property type="protein sequence ID" value="CUH36905.1"/>
    <property type="molecule type" value="Genomic_DNA"/>
</dbReference>
<dbReference type="InterPro" id="IPR036698">
    <property type="entry name" value="TM1070-like_sf"/>
</dbReference>
<evidence type="ECO:0000256" key="1">
    <source>
        <dbReference type="SAM" id="MobiDB-lite"/>
    </source>
</evidence>
<gene>
    <name evidence="2" type="ORF">JSE7799_01249</name>
</gene>
<dbReference type="Proteomes" id="UP000049455">
    <property type="component" value="Unassembled WGS sequence"/>
</dbReference>
<dbReference type="InterPro" id="IPR009794">
    <property type="entry name" value="ASRT"/>
</dbReference>
<organism evidence="2 3">
    <name type="scientific">Jannaschia seosinensis</name>
    <dbReference type="NCBI Taxonomy" id="313367"/>
    <lineage>
        <taxon>Bacteria</taxon>
        <taxon>Pseudomonadati</taxon>
        <taxon>Pseudomonadota</taxon>
        <taxon>Alphaproteobacteria</taxon>
        <taxon>Rhodobacterales</taxon>
        <taxon>Roseobacteraceae</taxon>
        <taxon>Jannaschia</taxon>
    </lineage>
</organism>
<evidence type="ECO:0000313" key="3">
    <source>
        <dbReference type="Proteomes" id="UP000049455"/>
    </source>
</evidence>